<evidence type="ECO:0000256" key="1">
    <source>
        <dbReference type="SAM" id="MobiDB-lite"/>
    </source>
</evidence>
<accession>W4H774</accession>
<dbReference type="VEuPathDB" id="FungiDB:H257_01305"/>
<organism evidence="2">
    <name type="scientific">Aphanomyces astaci</name>
    <name type="common">Crayfish plague agent</name>
    <dbReference type="NCBI Taxonomy" id="112090"/>
    <lineage>
        <taxon>Eukaryota</taxon>
        <taxon>Sar</taxon>
        <taxon>Stramenopiles</taxon>
        <taxon>Oomycota</taxon>
        <taxon>Saprolegniomycetes</taxon>
        <taxon>Saprolegniales</taxon>
        <taxon>Verrucalvaceae</taxon>
        <taxon>Aphanomyces</taxon>
    </lineage>
</organism>
<dbReference type="GeneID" id="20803301"/>
<evidence type="ECO:0000313" key="2">
    <source>
        <dbReference type="EMBL" id="ETV87890.1"/>
    </source>
</evidence>
<dbReference type="AlphaFoldDB" id="W4H774"/>
<dbReference type="RefSeq" id="XP_009822753.1">
    <property type="nucleotide sequence ID" value="XM_009824451.1"/>
</dbReference>
<name>W4H774_APHAT</name>
<feature type="compositionally biased region" description="Basic residues" evidence="1">
    <location>
        <begin position="147"/>
        <end position="158"/>
    </location>
</feature>
<reference evidence="2" key="1">
    <citation type="submission" date="2013-12" db="EMBL/GenBank/DDBJ databases">
        <title>The Genome Sequence of Aphanomyces astaci APO3.</title>
        <authorList>
            <consortium name="The Broad Institute Genomics Platform"/>
            <person name="Russ C."/>
            <person name="Tyler B."/>
            <person name="van West P."/>
            <person name="Dieguez-Uribeondo J."/>
            <person name="Young S.K."/>
            <person name="Zeng Q."/>
            <person name="Gargeya S."/>
            <person name="Fitzgerald M."/>
            <person name="Abouelleil A."/>
            <person name="Alvarado L."/>
            <person name="Chapman S.B."/>
            <person name="Gainer-Dewar J."/>
            <person name="Goldberg J."/>
            <person name="Griggs A."/>
            <person name="Gujja S."/>
            <person name="Hansen M."/>
            <person name="Howarth C."/>
            <person name="Imamovic A."/>
            <person name="Ireland A."/>
            <person name="Larimer J."/>
            <person name="McCowan C."/>
            <person name="Murphy C."/>
            <person name="Pearson M."/>
            <person name="Poon T.W."/>
            <person name="Priest M."/>
            <person name="Roberts A."/>
            <person name="Saif S."/>
            <person name="Shea T."/>
            <person name="Sykes S."/>
            <person name="Wortman J."/>
            <person name="Nusbaum C."/>
            <person name="Birren B."/>
        </authorList>
    </citation>
    <scope>NUCLEOTIDE SEQUENCE [LARGE SCALE GENOMIC DNA]</scope>
    <source>
        <strain evidence="2">APO3</strain>
    </source>
</reference>
<sequence length="225" mass="24752">MNEVYGATHETDLPGNEPQTPQPTNSKRSRRSPTTTPKRTHLWGCGVVPFTLQVMLAAELSVSMEQDDSVAQIQDKSQPAGNAAFLPLSLHYDVMLEYCSAKKGYQRESLMSTDVRDDKRNDCSDVIDVKDEHDLKDQSDDETSYERRKKRSKVVKPKSHSEALEAGFLALKDGLIHLGTSLASAPTARLVPTTGATMDDVLLAIQGQSAMMAQLLAHLVAQKEI</sequence>
<dbReference type="EMBL" id="KI913115">
    <property type="protein sequence ID" value="ETV87890.1"/>
    <property type="molecule type" value="Genomic_DNA"/>
</dbReference>
<protein>
    <submittedName>
        <fullName evidence="2">Uncharacterized protein</fullName>
    </submittedName>
</protein>
<feature type="region of interest" description="Disordered" evidence="1">
    <location>
        <begin position="135"/>
        <end position="158"/>
    </location>
</feature>
<feature type="region of interest" description="Disordered" evidence="1">
    <location>
        <begin position="1"/>
        <end position="40"/>
    </location>
</feature>
<gene>
    <name evidence="2" type="ORF">H257_01305</name>
</gene>
<proteinExistence type="predicted"/>